<keyword evidence="4" id="KW-0812">Transmembrane</keyword>
<feature type="compositionally biased region" description="Low complexity" evidence="3">
    <location>
        <begin position="453"/>
        <end position="462"/>
    </location>
</feature>
<dbReference type="Pfam" id="PF24681">
    <property type="entry name" value="Kelch_KLHDC2_KLHL20_DRC7"/>
    <property type="match status" value="1"/>
</dbReference>
<feature type="compositionally biased region" description="Pro residues" evidence="3">
    <location>
        <begin position="543"/>
        <end position="553"/>
    </location>
</feature>
<keyword evidence="4" id="KW-1133">Transmembrane helix</keyword>
<evidence type="ECO:0000256" key="3">
    <source>
        <dbReference type="SAM" id="MobiDB-lite"/>
    </source>
</evidence>
<dbReference type="PANTHER" id="PTHR46647:SF1">
    <property type="entry name" value="RAB9 EFFECTOR PROTEIN WITH KELCH MOTIFS"/>
    <property type="match status" value="1"/>
</dbReference>
<keyword evidence="2" id="KW-0677">Repeat</keyword>
<evidence type="ECO:0008006" key="7">
    <source>
        <dbReference type="Google" id="ProtNLM"/>
    </source>
</evidence>
<sequence length="605" mass="64627">MPKPQKRLTASSLHIQGGITYSDDETYLTLSNQHFRLDLSQAFSASTPPTWANLTSKDSPYQAYHAGACTTDQQSFLTVGNAMETSGSRTGFMRAYSVEKGSWSTVDKVENKPESAGRTMVGFAIGGGVAGHQPAANFTAANGKKALGVIVGGGLTKLSPSTASSPATKLTGWMPDVNMVALGSDGTVDSLEYKTPQSGGNSNIIGSISLGPTAATSIIILPGNDGGSKALVLGGLSSATEGLSFSKLPVVDLNSGVVTITTARPDDKAIIPSSRYGHCAALSSDGNTVVMFGGTPLASDKPSNEVHVLDIRTWTWSQPSIKGPLPPVVRNHQCIMVGEQLISLFGFNQNGVPPASALNVLSTSQWSWGNSFTPLRNTPPPPPAPKPPSEEGKPNGIAIGFGVVFGLAFLAVIAYSVWAHQKRKHRKRELLLLVELDREKKNAEQEKKKAEKLQQQQQQQQNDHQRESQLHLVEAAHHGHYHNYDYGGQEYNPYYASTVAVPTTSAPYHHTHYPQHDMYNHPAMNYSSANQFPDASYAGYVQPPAPPPVPPKPGQGDAFVPEEMGSSSYDANARPAPGPQALGPHPHYAGAATDNSTYRDSTRLR</sequence>
<feature type="region of interest" description="Disordered" evidence="3">
    <location>
        <begin position="443"/>
        <end position="467"/>
    </location>
</feature>
<dbReference type="InterPro" id="IPR015915">
    <property type="entry name" value="Kelch-typ_b-propeller"/>
</dbReference>
<evidence type="ECO:0000256" key="4">
    <source>
        <dbReference type="SAM" id="Phobius"/>
    </source>
</evidence>
<reference evidence="5" key="1">
    <citation type="journal article" date="2020" name="Fungal Divers.">
        <title>Resolving the Mortierellaceae phylogeny through synthesis of multi-gene phylogenetics and phylogenomics.</title>
        <authorList>
            <person name="Vandepol N."/>
            <person name="Liber J."/>
            <person name="Desiro A."/>
            <person name="Na H."/>
            <person name="Kennedy M."/>
            <person name="Barry K."/>
            <person name="Grigoriev I.V."/>
            <person name="Miller A.N."/>
            <person name="O'Donnell K."/>
            <person name="Stajich J.E."/>
            <person name="Bonito G."/>
        </authorList>
    </citation>
    <scope>NUCLEOTIDE SEQUENCE</scope>
    <source>
        <strain evidence="5">BC1065</strain>
    </source>
</reference>
<dbReference type="EMBL" id="JAAAJB010000040">
    <property type="protein sequence ID" value="KAG0268836.1"/>
    <property type="molecule type" value="Genomic_DNA"/>
</dbReference>
<keyword evidence="1" id="KW-0880">Kelch repeat</keyword>
<feature type="transmembrane region" description="Helical" evidence="4">
    <location>
        <begin position="396"/>
        <end position="418"/>
    </location>
</feature>
<dbReference type="OrthoDB" id="540004at2759"/>
<feature type="compositionally biased region" description="Pro residues" evidence="3">
    <location>
        <begin position="377"/>
        <end position="387"/>
    </location>
</feature>
<accession>A0A9P6QLZ7</accession>
<organism evidence="5 6">
    <name type="scientific">Actinomortierella ambigua</name>
    <dbReference type="NCBI Taxonomy" id="1343610"/>
    <lineage>
        <taxon>Eukaryota</taxon>
        <taxon>Fungi</taxon>
        <taxon>Fungi incertae sedis</taxon>
        <taxon>Mucoromycota</taxon>
        <taxon>Mortierellomycotina</taxon>
        <taxon>Mortierellomycetes</taxon>
        <taxon>Mortierellales</taxon>
        <taxon>Mortierellaceae</taxon>
        <taxon>Actinomortierella</taxon>
    </lineage>
</organism>
<protein>
    <recommendedName>
        <fullName evidence="7">Galactose oxidase</fullName>
    </recommendedName>
</protein>
<gene>
    <name evidence="5" type="ORF">DFQ27_005623</name>
</gene>
<dbReference type="InterPro" id="IPR052124">
    <property type="entry name" value="Rab9_kelch_effector"/>
</dbReference>
<evidence type="ECO:0000313" key="5">
    <source>
        <dbReference type="EMBL" id="KAG0268836.1"/>
    </source>
</evidence>
<evidence type="ECO:0000256" key="1">
    <source>
        <dbReference type="ARBA" id="ARBA00022441"/>
    </source>
</evidence>
<feature type="compositionally biased region" description="Basic and acidic residues" evidence="3">
    <location>
        <begin position="443"/>
        <end position="452"/>
    </location>
</feature>
<feature type="region of interest" description="Disordered" evidence="3">
    <location>
        <begin position="371"/>
        <end position="393"/>
    </location>
</feature>
<dbReference type="Gene3D" id="2.120.10.80">
    <property type="entry name" value="Kelch-type beta propeller"/>
    <property type="match status" value="1"/>
</dbReference>
<name>A0A9P6QLZ7_9FUNG</name>
<dbReference type="Proteomes" id="UP000807716">
    <property type="component" value="Unassembled WGS sequence"/>
</dbReference>
<proteinExistence type="predicted"/>
<keyword evidence="4" id="KW-0472">Membrane</keyword>
<evidence type="ECO:0000313" key="6">
    <source>
        <dbReference type="Proteomes" id="UP000807716"/>
    </source>
</evidence>
<feature type="region of interest" description="Disordered" evidence="3">
    <location>
        <begin position="535"/>
        <end position="605"/>
    </location>
</feature>
<dbReference type="PANTHER" id="PTHR46647">
    <property type="entry name" value="RAB9 EFFECTOR PROTEIN WITH KELCH MOTIFS"/>
    <property type="match status" value="1"/>
</dbReference>
<evidence type="ECO:0000256" key="2">
    <source>
        <dbReference type="ARBA" id="ARBA00022737"/>
    </source>
</evidence>
<comment type="caution">
    <text evidence="5">The sequence shown here is derived from an EMBL/GenBank/DDBJ whole genome shotgun (WGS) entry which is preliminary data.</text>
</comment>
<dbReference type="SUPFAM" id="SSF117281">
    <property type="entry name" value="Kelch motif"/>
    <property type="match status" value="1"/>
</dbReference>
<keyword evidence="6" id="KW-1185">Reference proteome</keyword>
<dbReference type="AlphaFoldDB" id="A0A9P6QLZ7"/>